<comment type="caution">
    <text evidence="7">The sequence shown here is derived from an EMBL/GenBank/DDBJ whole genome shotgun (WGS) entry which is preliminary data.</text>
</comment>
<dbReference type="OrthoDB" id="283809at2"/>
<keyword evidence="3" id="KW-0233">DNA recombination</keyword>
<feature type="domain" description="Core-binding (CB)" evidence="6">
    <location>
        <begin position="1"/>
        <end position="80"/>
    </location>
</feature>
<dbReference type="PROSITE" id="PS51898">
    <property type="entry name" value="TYR_RECOMBINASE"/>
    <property type="match status" value="1"/>
</dbReference>
<dbReference type="InterPro" id="IPR013762">
    <property type="entry name" value="Integrase-like_cat_sf"/>
</dbReference>
<dbReference type="NCBIfam" id="NF001399">
    <property type="entry name" value="PRK00283.1"/>
    <property type="match status" value="1"/>
</dbReference>
<dbReference type="RefSeq" id="WP_004802229.1">
    <property type="nucleotide sequence ID" value="NZ_KB446647.1"/>
</dbReference>
<dbReference type="InterPro" id="IPR004107">
    <property type="entry name" value="Integrase_SAM-like_N"/>
</dbReference>
<dbReference type="InterPro" id="IPR002104">
    <property type="entry name" value="Integrase_catalytic"/>
</dbReference>
<evidence type="ECO:0000259" key="6">
    <source>
        <dbReference type="PROSITE" id="PS51900"/>
    </source>
</evidence>
<keyword evidence="8" id="KW-1185">Reference proteome</keyword>
<proteinExistence type="predicted"/>
<keyword evidence="1" id="KW-0229">DNA integration</keyword>
<dbReference type="GO" id="GO:0006310">
    <property type="term" value="P:DNA recombination"/>
    <property type="evidence" value="ECO:0007669"/>
    <property type="project" value="UniProtKB-KW"/>
</dbReference>
<dbReference type="InterPro" id="IPR010998">
    <property type="entry name" value="Integrase_recombinase_N"/>
</dbReference>
<name>M2NFN6_9FIRM</name>
<dbReference type="BioCyc" id="ECAT999415-HMP:GTTI-803-MONOMER"/>
<dbReference type="Gene3D" id="1.10.150.130">
    <property type="match status" value="1"/>
</dbReference>
<accession>M2NFN6</accession>
<evidence type="ECO:0000313" key="7">
    <source>
        <dbReference type="EMBL" id="EMD17003.1"/>
    </source>
</evidence>
<sequence>MNDILQDFQTYLLIEKGLSRNTSMAYIRDLSLFFEIKKKNFNQITVKDIQEYLHYLNTHYASASIQRKVISLRQFFSYLYKEELIKENPLSSIDLPKTQKKLPSVLSIKDIAAMLHSLDIASIKGMRDYCMISLLISSGIRVSELINVKTNDFSEKMRQIKIIGKGNKERIVPLDDITCKLIHDYLNSARLALNKKKSVYIFLTEKGEKISRENFYRILSHISLKAGIKASVSPHKLRHTYATTLLEGGANLRSIQELLGHSNLVTTTIYTHIANEKLVEDYNRFHPGNRKKVGKNE</sequence>
<evidence type="ECO:0000256" key="3">
    <source>
        <dbReference type="ARBA" id="ARBA00023172"/>
    </source>
</evidence>
<dbReference type="Pfam" id="PF00589">
    <property type="entry name" value="Phage_integrase"/>
    <property type="match status" value="1"/>
</dbReference>
<dbReference type="PANTHER" id="PTHR30349">
    <property type="entry name" value="PHAGE INTEGRASE-RELATED"/>
    <property type="match status" value="1"/>
</dbReference>
<dbReference type="InterPro" id="IPR044068">
    <property type="entry name" value="CB"/>
</dbReference>
<dbReference type="GO" id="GO:0003677">
    <property type="term" value="F:DNA binding"/>
    <property type="evidence" value="ECO:0007669"/>
    <property type="project" value="UniProtKB-UniRule"/>
</dbReference>
<keyword evidence="2 4" id="KW-0238">DNA-binding</keyword>
<dbReference type="NCBIfam" id="NF040815">
    <property type="entry name" value="recomb_XerA_Arch"/>
    <property type="match status" value="1"/>
</dbReference>
<dbReference type="Gene3D" id="1.10.443.10">
    <property type="entry name" value="Intergrase catalytic core"/>
    <property type="match status" value="1"/>
</dbReference>
<dbReference type="eggNOG" id="COG4974">
    <property type="taxonomic scope" value="Bacteria"/>
</dbReference>
<dbReference type="InterPro" id="IPR011010">
    <property type="entry name" value="DNA_brk_join_enz"/>
</dbReference>
<dbReference type="STRING" id="999415.HMPREF9943_00781"/>
<evidence type="ECO:0008006" key="9">
    <source>
        <dbReference type="Google" id="ProtNLM"/>
    </source>
</evidence>
<evidence type="ECO:0000256" key="1">
    <source>
        <dbReference type="ARBA" id="ARBA00022908"/>
    </source>
</evidence>
<dbReference type="Proteomes" id="UP000011758">
    <property type="component" value="Unassembled WGS sequence"/>
</dbReference>
<evidence type="ECO:0000256" key="4">
    <source>
        <dbReference type="PROSITE-ProRule" id="PRU01248"/>
    </source>
</evidence>
<dbReference type="PANTHER" id="PTHR30349:SF81">
    <property type="entry name" value="TYROSINE RECOMBINASE XERC"/>
    <property type="match status" value="1"/>
</dbReference>
<evidence type="ECO:0000313" key="8">
    <source>
        <dbReference type="Proteomes" id="UP000011758"/>
    </source>
</evidence>
<dbReference type="EMBL" id="AGEJ01000012">
    <property type="protein sequence ID" value="EMD17003.1"/>
    <property type="molecule type" value="Genomic_DNA"/>
</dbReference>
<dbReference type="PROSITE" id="PS51900">
    <property type="entry name" value="CB"/>
    <property type="match status" value="1"/>
</dbReference>
<protein>
    <recommendedName>
        <fullName evidence="9">Tyrosine recombinase XerC</fullName>
    </recommendedName>
</protein>
<evidence type="ECO:0000256" key="2">
    <source>
        <dbReference type="ARBA" id="ARBA00023125"/>
    </source>
</evidence>
<dbReference type="SUPFAM" id="SSF56349">
    <property type="entry name" value="DNA breaking-rejoining enzymes"/>
    <property type="match status" value="1"/>
</dbReference>
<organism evidence="7 8">
    <name type="scientific">Eggerthia catenaformis OT 569 = DSM 20559</name>
    <dbReference type="NCBI Taxonomy" id="999415"/>
    <lineage>
        <taxon>Bacteria</taxon>
        <taxon>Bacillati</taxon>
        <taxon>Bacillota</taxon>
        <taxon>Erysipelotrichia</taxon>
        <taxon>Erysipelotrichales</taxon>
        <taxon>Coprobacillaceae</taxon>
        <taxon>Eggerthia</taxon>
    </lineage>
</organism>
<dbReference type="Pfam" id="PF02899">
    <property type="entry name" value="Phage_int_SAM_1"/>
    <property type="match status" value="1"/>
</dbReference>
<evidence type="ECO:0000259" key="5">
    <source>
        <dbReference type="PROSITE" id="PS51898"/>
    </source>
</evidence>
<dbReference type="AlphaFoldDB" id="M2NFN6"/>
<feature type="domain" description="Tyr recombinase" evidence="5">
    <location>
        <begin position="101"/>
        <end position="283"/>
    </location>
</feature>
<gene>
    <name evidence="7" type="ORF">HMPREF9943_00781</name>
</gene>
<dbReference type="InterPro" id="IPR050090">
    <property type="entry name" value="Tyrosine_recombinase_XerCD"/>
</dbReference>
<reference evidence="7 8" key="1">
    <citation type="submission" date="2013-02" db="EMBL/GenBank/DDBJ databases">
        <title>The Genome Sequence of Lactobacillus catenaformis F0143.</title>
        <authorList>
            <consortium name="The Broad Institute Genome Sequencing Platform"/>
            <person name="Earl A."/>
            <person name="Ward D."/>
            <person name="Feldgarden M."/>
            <person name="Gevers D."/>
            <person name="Izard J."/>
            <person name="Blanton J.M."/>
            <person name="Mathney J."/>
            <person name="Dewhirst F.E."/>
            <person name="Young S.K."/>
            <person name="Zeng Q."/>
            <person name="Gargeya S."/>
            <person name="Fitzgerald M."/>
            <person name="Haas B."/>
            <person name="Abouelleil A."/>
            <person name="Alvarado L."/>
            <person name="Arachchi H.M."/>
            <person name="Berlin A."/>
            <person name="Chapman S.B."/>
            <person name="Gearin G."/>
            <person name="Goldberg J."/>
            <person name="Griggs A."/>
            <person name="Gujja S."/>
            <person name="Hansen M."/>
            <person name="Heiman D."/>
            <person name="Howarth C."/>
            <person name="Larimer J."/>
            <person name="Lui A."/>
            <person name="MacDonald P.J.P."/>
            <person name="McCowen C."/>
            <person name="Montmayeur A."/>
            <person name="Murphy C."/>
            <person name="Neiman D."/>
            <person name="Pearson M."/>
            <person name="Priest M."/>
            <person name="Roberts A."/>
            <person name="Saif S."/>
            <person name="Shea T."/>
            <person name="Sisk P."/>
            <person name="Stolte C."/>
            <person name="Sykes S."/>
            <person name="Wortman J."/>
            <person name="Nusbaum C."/>
            <person name="Birren B."/>
        </authorList>
    </citation>
    <scope>NUCLEOTIDE SEQUENCE [LARGE SCALE GENOMIC DNA]</scope>
    <source>
        <strain evidence="7 8">OT 569</strain>
    </source>
</reference>
<dbReference type="GO" id="GO:0015074">
    <property type="term" value="P:DNA integration"/>
    <property type="evidence" value="ECO:0007669"/>
    <property type="project" value="UniProtKB-KW"/>
</dbReference>